<accession>A0A8J6NHY4</accession>
<evidence type="ECO:0000259" key="2">
    <source>
        <dbReference type="Pfam" id="PF03435"/>
    </source>
</evidence>
<dbReference type="PANTHER" id="PTHR11133:SF22">
    <property type="entry name" value="ALPHA-AMINOADIPIC SEMIALDEHYDE SYNTHASE, MITOCHONDRIAL"/>
    <property type="match status" value="1"/>
</dbReference>
<reference evidence="4 5" key="1">
    <citation type="submission" date="2020-08" db="EMBL/GenBank/DDBJ databases">
        <title>Bridging the membrane lipid divide: bacteria of the FCB group superphylum have the potential to synthesize archaeal ether lipids.</title>
        <authorList>
            <person name="Villanueva L."/>
            <person name="Von Meijenfeldt F.A.B."/>
            <person name="Westbye A.B."/>
            <person name="Yadav S."/>
            <person name="Hopmans E.C."/>
            <person name="Dutilh B.E."/>
            <person name="Sinninghe Damste J.S."/>
        </authorList>
    </citation>
    <scope>NUCLEOTIDE SEQUENCE [LARGE SCALE GENOMIC DNA]</scope>
    <source>
        <strain evidence="4">NIOZ-UU36</strain>
    </source>
</reference>
<sequence length="390" mass="43610">MKILLLGVGMQGKAALYDLVNSPDVSQIIAADINYDSLREYADQLQTPKLKTVKLDVRDDQAVIKEMRQVQAVIILLSQEFRENLVKLAIESGIHLIETSYSLPAYEDLGIAAKTKDLSILPECGLDPGIDLVLAGRAIREFDLVRALHVYGTGVPEPEAANNPIKYKISWTFAGVLGAYQRPVRMLKGGQVVDLSPIEMFDKSNIHMVDMEGLGLMEAYYNGDAVKFLDIFGIKDTTTDTGRYSLRWPGHAEFWTKMVGLGFLADEPVRVGGHEISPRQFVHDLLSPQLQYEENERDIAAIRVVVEGMKDGQSKRVIYQMIDRRDLDTGLMAMQRTVGFTASIGAQMILRGDIKQRGLLTPIHDIPSDIFIAELEKRGVQIQRQEKEIP</sequence>
<feature type="domain" description="Saccharopine dehydrogenase-like C-terminal" evidence="3">
    <location>
        <begin position="125"/>
        <end position="380"/>
    </location>
</feature>
<protein>
    <submittedName>
        <fullName evidence="4">Saccharopine dehydrogenase NADP-binding domain-containing protein</fullName>
    </submittedName>
</protein>
<proteinExistence type="predicted"/>
<dbReference type="AlphaFoldDB" id="A0A8J6NHY4"/>
<feature type="domain" description="Saccharopine dehydrogenase NADP binding" evidence="2">
    <location>
        <begin position="3"/>
        <end position="103"/>
    </location>
</feature>
<dbReference type="PANTHER" id="PTHR11133">
    <property type="entry name" value="SACCHAROPINE DEHYDROGENASE"/>
    <property type="match status" value="1"/>
</dbReference>
<dbReference type="Gene3D" id="3.30.360.10">
    <property type="entry name" value="Dihydrodipicolinate Reductase, domain 2"/>
    <property type="match status" value="1"/>
</dbReference>
<dbReference type="SUPFAM" id="SSF51735">
    <property type="entry name" value="NAD(P)-binding Rossmann-fold domains"/>
    <property type="match status" value="1"/>
</dbReference>
<evidence type="ECO:0000313" key="5">
    <source>
        <dbReference type="Proteomes" id="UP000614469"/>
    </source>
</evidence>
<evidence type="ECO:0000259" key="3">
    <source>
        <dbReference type="Pfam" id="PF16653"/>
    </source>
</evidence>
<evidence type="ECO:0000313" key="4">
    <source>
        <dbReference type="EMBL" id="MBC8334342.1"/>
    </source>
</evidence>
<dbReference type="InterPro" id="IPR036291">
    <property type="entry name" value="NAD(P)-bd_dom_sf"/>
</dbReference>
<evidence type="ECO:0000256" key="1">
    <source>
        <dbReference type="ARBA" id="ARBA00023002"/>
    </source>
</evidence>
<dbReference type="EMBL" id="JACNJN010000060">
    <property type="protein sequence ID" value="MBC8334342.1"/>
    <property type="molecule type" value="Genomic_DNA"/>
</dbReference>
<keyword evidence="1" id="KW-0560">Oxidoreductase</keyword>
<organism evidence="4 5">
    <name type="scientific">Candidatus Desulfolinea nitratireducens</name>
    <dbReference type="NCBI Taxonomy" id="2841698"/>
    <lineage>
        <taxon>Bacteria</taxon>
        <taxon>Bacillati</taxon>
        <taxon>Chloroflexota</taxon>
        <taxon>Anaerolineae</taxon>
        <taxon>Anaerolineales</taxon>
        <taxon>Anaerolineales incertae sedis</taxon>
        <taxon>Candidatus Desulfolinea</taxon>
    </lineage>
</organism>
<dbReference type="InterPro" id="IPR032095">
    <property type="entry name" value="Sacchrp_dh-like_C"/>
</dbReference>
<comment type="caution">
    <text evidence="4">The sequence shown here is derived from an EMBL/GenBank/DDBJ whole genome shotgun (WGS) entry which is preliminary data.</text>
</comment>
<dbReference type="Pfam" id="PF16653">
    <property type="entry name" value="Sacchrp_dh_C"/>
    <property type="match status" value="1"/>
</dbReference>
<dbReference type="GO" id="GO:0016491">
    <property type="term" value="F:oxidoreductase activity"/>
    <property type="evidence" value="ECO:0007669"/>
    <property type="project" value="UniProtKB-KW"/>
</dbReference>
<dbReference type="Pfam" id="PF03435">
    <property type="entry name" value="Sacchrp_dh_NADP"/>
    <property type="match status" value="1"/>
</dbReference>
<dbReference type="Gene3D" id="3.40.50.720">
    <property type="entry name" value="NAD(P)-binding Rossmann-like Domain"/>
    <property type="match status" value="2"/>
</dbReference>
<name>A0A8J6NHY4_9CHLR</name>
<dbReference type="InterPro" id="IPR051168">
    <property type="entry name" value="AASS"/>
</dbReference>
<dbReference type="Proteomes" id="UP000614469">
    <property type="component" value="Unassembled WGS sequence"/>
</dbReference>
<gene>
    <name evidence="4" type="ORF">H8E29_03675</name>
</gene>
<dbReference type="SUPFAM" id="SSF55347">
    <property type="entry name" value="Glyceraldehyde-3-phosphate dehydrogenase-like, C-terminal domain"/>
    <property type="match status" value="1"/>
</dbReference>
<dbReference type="InterPro" id="IPR005097">
    <property type="entry name" value="Sacchrp_dh_NADP-bd"/>
</dbReference>